<dbReference type="InterPro" id="IPR006963">
    <property type="entry name" value="Mopterin_OxRdtase_4Fe-4S_dom"/>
</dbReference>
<dbReference type="PROSITE" id="PS51379">
    <property type="entry name" value="4FE4S_FER_2"/>
    <property type="match status" value="1"/>
</dbReference>
<comment type="cofactor">
    <cofactor evidence="1">
        <name>Mo-bis(molybdopterin guanine dinucleotide)</name>
        <dbReference type="ChEBI" id="CHEBI:60539"/>
    </cofactor>
</comment>
<keyword evidence="6" id="KW-0411">Iron-sulfur</keyword>
<gene>
    <name evidence="9" type="ORF">BUY34_13765</name>
</gene>
<feature type="non-terminal residue" evidence="9">
    <location>
        <position position="1"/>
    </location>
</feature>
<dbReference type="RefSeq" id="WP_157949182.1">
    <property type="nucleotide sequence ID" value="NZ_PYZR01000390.1"/>
</dbReference>
<dbReference type="GO" id="GO:0003954">
    <property type="term" value="F:NADH dehydrogenase activity"/>
    <property type="evidence" value="ECO:0007669"/>
    <property type="project" value="TreeGrafter"/>
</dbReference>
<dbReference type="PROSITE" id="PS51669">
    <property type="entry name" value="4FE4S_MOW_BIS_MGD"/>
    <property type="match status" value="1"/>
</dbReference>
<evidence type="ECO:0000256" key="6">
    <source>
        <dbReference type="ARBA" id="ARBA00023014"/>
    </source>
</evidence>
<dbReference type="GO" id="GO:0016020">
    <property type="term" value="C:membrane"/>
    <property type="evidence" value="ECO:0007669"/>
    <property type="project" value="TreeGrafter"/>
</dbReference>
<dbReference type="InterPro" id="IPR006656">
    <property type="entry name" value="Mopterin_OxRdtase"/>
</dbReference>
<protein>
    <submittedName>
        <fullName evidence="9">Oxidoreductase</fullName>
    </submittedName>
</protein>
<evidence type="ECO:0000256" key="2">
    <source>
        <dbReference type="ARBA" id="ARBA00022485"/>
    </source>
</evidence>
<dbReference type="AlphaFoldDB" id="A0A2T4LNS0"/>
<dbReference type="PANTHER" id="PTHR43105:SF14">
    <property type="entry name" value="FORMATE DEHYDROGENASE H"/>
    <property type="match status" value="1"/>
</dbReference>
<proteinExistence type="predicted"/>
<name>A0A2T4LNS0_9STAP</name>
<evidence type="ECO:0000313" key="9">
    <source>
        <dbReference type="EMBL" id="PTF56862.1"/>
    </source>
</evidence>
<dbReference type="Pfam" id="PF04879">
    <property type="entry name" value="Molybdop_Fe4S4"/>
    <property type="match status" value="1"/>
</dbReference>
<dbReference type="InterPro" id="IPR017896">
    <property type="entry name" value="4Fe4S_Fe-S-bd"/>
</dbReference>
<dbReference type="InterPro" id="IPR050123">
    <property type="entry name" value="Prok_molybdopt-oxidoreductase"/>
</dbReference>
<feature type="non-terminal residue" evidence="9">
    <location>
        <position position="182"/>
    </location>
</feature>
<sequence>CGQCATVCPCNAMMEVDMEGNAGYMTDLEPGSLAAMIDLTKKAEPGYGPLFAVSDSEAAMREERIEKTKTVCTYCGVGCSFDVWTKDREVIKVQPQPESPANKISSCVKGKFGWDYIDSEERLTKPLLRKGDAFEEVEWDEALKVVADNFTKVKADKGADGLAFISSSKATNEESYLMQKLA</sequence>
<dbReference type="SMART" id="SM00926">
    <property type="entry name" value="Molybdop_Fe4S4"/>
    <property type="match status" value="1"/>
</dbReference>
<evidence type="ECO:0000256" key="4">
    <source>
        <dbReference type="ARBA" id="ARBA00023002"/>
    </source>
</evidence>
<dbReference type="EMBL" id="PYZR01000390">
    <property type="protein sequence ID" value="PTF56862.1"/>
    <property type="molecule type" value="Genomic_DNA"/>
</dbReference>
<evidence type="ECO:0000256" key="5">
    <source>
        <dbReference type="ARBA" id="ARBA00023004"/>
    </source>
</evidence>
<evidence type="ECO:0000259" key="7">
    <source>
        <dbReference type="PROSITE" id="PS51379"/>
    </source>
</evidence>
<keyword evidence="2" id="KW-0004">4Fe-4S</keyword>
<feature type="domain" description="4Fe-4S ferredoxin-type" evidence="7">
    <location>
        <begin position="1"/>
        <end position="19"/>
    </location>
</feature>
<dbReference type="Gene3D" id="3.40.50.740">
    <property type="match status" value="1"/>
</dbReference>
<dbReference type="SUPFAM" id="SSF53706">
    <property type="entry name" value="Formate dehydrogenase/DMSO reductase, domains 1-3"/>
    <property type="match status" value="1"/>
</dbReference>
<comment type="caution">
    <text evidence="9">The sequence shown here is derived from an EMBL/GenBank/DDBJ whole genome shotgun (WGS) entry which is preliminary data.</text>
</comment>
<evidence type="ECO:0000256" key="3">
    <source>
        <dbReference type="ARBA" id="ARBA00022723"/>
    </source>
</evidence>
<evidence type="ECO:0000256" key="1">
    <source>
        <dbReference type="ARBA" id="ARBA00001942"/>
    </source>
</evidence>
<dbReference type="PANTHER" id="PTHR43105">
    <property type="entry name" value="RESPIRATORY NITRATE REDUCTASE"/>
    <property type="match status" value="1"/>
</dbReference>
<keyword evidence="3" id="KW-0479">Metal-binding</keyword>
<evidence type="ECO:0000313" key="10">
    <source>
        <dbReference type="Proteomes" id="UP000241208"/>
    </source>
</evidence>
<dbReference type="Gene3D" id="2.20.25.90">
    <property type="entry name" value="ADC-like domains"/>
    <property type="match status" value="1"/>
</dbReference>
<dbReference type="InterPro" id="IPR027467">
    <property type="entry name" value="MopterinOxRdtase_cofactor_BS"/>
</dbReference>
<dbReference type="Proteomes" id="UP000241208">
    <property type="component" value="Unassembled WGS sequence"/>
</dbReference>
<dbReference type="PROSITE" id="PS00551">
    <property type="entry name" value="MOLYBDOPTERIN_PROK_1"/>
    <property type="match status" value="1"/>
</dbReference>
<dbReference type="GO" id="GO:0051539">
    <property type="term" value="F:4 iron, 4 sulfur cluster binding"/>
    <property type="evidence" value="ECO:0007669"/>
    <property type="project" value="UniProtKB-KW"/>
</dbReference>
<organism evidence="9 10">
    <name type="scientific">Staphylococcus cohnii</name>
    <dbReference type="NCBI Taxonomy" id="29382"/>
    <lineage>
        <taxon>Bacteria</taxon>
        <taxon>Bacillati</taxon>
        <taxon>Bacillota</taxon>
        <taxon>Bacilli</taxon>
        <taxon>Bacillales</taxon>
        <taxon>Staphylococcaceae</taxon>
        <taxon>Staphylococcus</taxon>
        <taxon>Staphylococcus cohnii species complex</taxon>
    </lineage>
</organism>
<evidence type="ECO:0000259" key="8">
    <source>
        <dbReference type="PROSITE" id="PS51669"/>
    </source>
</evidence>
<dbReference type="GO" id="GO:0022904">
    <property type="term" value="P:respiratory electron transport chain"/>
    <property type="evidence" value="ECO:0007669"/>
    <property type="project" value="TreeGrafter"/>
</dbReference>
<reference evidence="9 10" key="1">
    <citation type="journal article" date="2016" name="Front. Microbiol.">
        <title>Comprehensive Phylogenetic Analysis of Bovine Non-aureus Staphylococci Species Based on Whole-Genome Sequencing.</title>
        <authorList>
            <person name="Naushad S."/>
            <person name="Barkema H.W."/>
            <person name="Luby C."/>
            <person name="Condas L.A."/>
            <person name="Nobrega D.B."/>
            <person name="Carson D.A."/>
            <person name="De Buck J."/>
        </authorList>
    </citation>
    <scope>NUCLEOTIDE SEQUENCE [LARGE SCALE GENOMIC DNA]</scope>
    <source>
        <strain evidence="9 10">SNUC 3829</strain>
    </source>
</reference>
<dbReference type="Pfam" id="PF00384">
    <property type="entry name" value="Molybdopterin"/>
    <property type="match status" value="1"/>
</dbReference>
<accession>A0A2T4LNS0</accession>
<keyword evidence="4" id="KW-0560">Oxidoreductase</keyword>
<feature type="domain" description="4Fe-4S Mo/W bis-MGD-type" evidence="8">
    <location>
        <begin position="65"/>
        <end position="121"/>
    </location>
</feature>
<dbReference type="FunFam" id="2.20.25.90:FF:000001">
    <property type="entry name" value="Formate dehydrogenase subunit alpha"/>
    <property type="match status" value="1"/>
</dbReference>
<dbReference type="GO" id="GO:0046872">
    <property type="term" value="F:metal ion binding"/>
    <property type="evidence" value="ECO:0007669"/>
    <property type="project" value="UniProtKB-KW"/>
</dbReference>
<keyword evidence="5" id="KW-0408">Iron</keyword>